<gene>
    <name evidence="1" type="ORF">OVS_01575</name>
</gene>
<keyword evidence="2" id="KW-1185">Reference proteome</keyword>
<proteinExistence type="predicted"/>
<dbReference type="RefSeq" id="WP_024071101.1">
    <property type="nucleotide sequence ID" value="NC_023062.1"/>
</dbReference>
<dbReference type="EMBL" id="CP006935">
    <property type="protein sequence ID" value="AHC40217.1"/>
    <property type="molecule type" value="Genomic_DNA"/>
</dbReference>
<accession>A0ABM5P169</accession>
<protein>
    <submittedName>
        <fullName evidence="1">Uncharacterized protein</fullName>
    </submittedName>
</protein>
<name>A0ABM5P169_9MOLU</name>
<evidence type="ECO:0000313" key="1">
    <source>
        <dbReference type="EMBL" id="AHC40217.1"/>
    </source>
</evidence>
<sequence length="308" mass="33632">MSKLIGILTASGVPVTVLAFAGGGVLDGSFSREIKISSDSSNGDKQYISFFKDFNGSSDHDSGLFIKTTLKTERFGGVGSELKGALGIKLSSVTDQTKEESKPWVMIGSAEGGMFYIPGWRVTDWTGAARKINRQYKTWKDWFMGTTFTKNEDSVGPDVWCDKAFEKYKGFLTGPLKIVIQKEKPIFAGNTNGGEIKIFANKNSGTSSVNFGKTGCDYAQGFAWLGSQAVIVGNWEKGTKDATKNVSRTFKGLTNWGIDAVKGVNLGELNGLILDRIDRISITSEGIKDSRGHFIKWNPKYNPTIKIN</sequence>
<evidence type="ECO:0000313" key="2">
    <source>
        <dbReference type="Proteomes" id="UP000018745"/>
    </source>
</evidence>
<reference evidence="1 2" key="1">
    <citation type="journal article" date="2014" name="Genome Announc.">
        <title>Complete Genome Sequence of Mycoplasma ovis Strain Michigan, a Hemoplasma of Sheep with Two Distinct 16S rRNA Genes.</title>
        <authorList>
            <person name="Deshuillers P.L."/>
            <person name="Santos A.P."/>
            <person name="do Nascimento N.C."/>
            <person name="Hampel J.A."/>
            <person name="Bergin I.L."/>
            <person name="Dyson M.C."/>
            <person name="Messick J.B."/>
        </authorList>
    </citation>
    <scope>NUCLEOTIDE SEQUENCE [LARGE SCALE GENOMIC DNA]</scope>
    <source>
        <strain evidence="1 2">Michigan</strain>
    </source>
</reference>
<organism evidence="1 2">
    <name type="scientific">Mycoplasma ovis str. Michigan</name>
    <dbReference type="NCBI Taxonomy" id="1415773"/>
    <lineage>
        <taxon>Bacteria</taxon>
        <taxon>Bacillati</taxon>
        <taxon>Mycoplasmatota</taxon>
        <taxon>Mollicutes</taxon>
        <taxon>Mycoplasmataceae</taxon>
        <taxon>Mycoplasma</taxon>
    </lineage>
</organism>
<dbReference type="Proteomes" id="UP000018745">
    <property type="component" value="Chromosome"/>
</dbReference>